<feature type="region of interest" description="Disordered" evidence="8">
    <location>
        <begin position="430"/>
        <end position="458"/>
    </location>
</feature>
<dbReference type="InterPro" id="IPR036388">
    <property type="entry name" value="WH-like_DNA-bd_sf"/>
</dbReference>
<evidence type="ECO:0000256" key="4">
    <source>
        <dbReference type="ARBA" id="ARBA00023125"/>
    </source>
</evidence>
<keyword evidence="5" id="KW-0804">Transcription</keyword>
<keyword evidence="2" id="KW-0963">Cytoplasm</keyword>
<dbReference type="InterPro" id="IPR047410">
    <property type="entry name" value="FH_FOXO6"/>
</dbReference>
<evidence type="ECO:0000256" key="6">
    <source>
        <dbReference type="ARBA" id="ARBA00023242"/>
    </source>
</evidence>
<keyword evidence="4 7" id="KW-0238">DNA-binding</keyword>
<reference evidence="10" key="2">
    <citation type="submission" date="2025-08" db="UniProtKB">
        <authorList>
            <consortium name="Ensembl"/>
        </authorList>
    </citation>
    <scope>IDENTIFICATION</scope>
</reference>
<evidence type="ECO:0000256" key="1">
    <source>
        <dbReference type="ARBA" id="ARBA00004496"/>
    </source>
</evidence>
<dbReference type="Pfam" id="PF16676">
    <property type="entry name" value="FOXO-TAD"/>
    <property type="match status" value="1"/>
</dbReference>
<dbReference type="GO" id="GO:0001945">
    <property type="term" value="P:lymph vessel development"/>
    <property type="evidence" value="ECO:0007669"/>
    <property type="project" value="UniProtKB-ARBA"/>
</dbReference>
<dbReference type="PANTHER" id="PTHR45767">
    <property type="entry name" value="FORKHEAD BOX PROTEIN O"/>
    <property type="match status" value="1"/>
</dbReference>
<evidence type="ECO:0000313" key="10">
    <source>
        <dbReference type="Ensembl" id="ENSMMDP00005021310.1"/>
    </source>
</evidence>
<gene>
    <name evidence="10" type="primary">LOC115374498</name>
</gene>
<protein>
    <submittedName>
        <fullName evidence="10">Forkhead box O6 a</fullName>
    </submittedName>
</protein>
<dbReference type="Gene3D" id="1.10.10.10">
    <property type="entry name" value="Winged helix-like DNA-binding domain superfamily/Winged helix DNA-binding domain"/>
    <property type="match status" value="1"/>
</dbReference>
<dbReference type="Ensembl" id="ENSMMDT00005021796.1">
    <property type="protein sequence ID" value="ENSMMDP00005021310.1"/>
    <property type="gene ID" value="ENSMMDG00005010400.1"/>
</dbReference>
<feature type="region of interest" description="Disordered" evidence="8">
    <location>
        <begin position="297"/>
        <end position="368"/>
    </location>
</feature>
<evidence type="ECO:0000256" key="7">
    <source>
        <dbReference type="PROSITE-ProRule" id="PRU00089"/>
    </source>
</evidence>
<reference evidence="10" key="1">
    <citation type="submission" date="2019-06" db="EMBL/GenBank/DDBJ databases">
        <authorList>
            <consortium name="Wellcome Sanger Institute Data Sharing"/>
        </authorList>
    </citation>
    <scope>NUCLEOTIDE SEQUENCE [LARGE SCALE GENOMIC DNA]</scope>
</reference>
<dbReference type="GO" id="GO:0000981">
    <property type="term" value="F:DNA-binding transcription factor activity, RNA polymerase II-specific"/>
    <property type="evidence" value="ECO:0007669"/>
    <property type="project" value="TreeGrafter"/>
</dbReference>
<evidence type="ECO:0000256" key="2">
    <source>
        <dbReference type="ARBA" id="ARBA00022490"/>
    </source>
</evidence>
<feature type="DNA-binding region" description="Fork-head" evidence="7">
    <location>
        <begin position="112"/>
        <end position="206"/>
    </location>
</feature>
<evidence type="ECO:0000256" key="8">
    <source>
        <dbReference type="SAM" id="MobiDB-lite"/>
    </source>
</evidence>
<dbReference type="CDD" id="cd20063">
    <property type="entry name" value="FH_FOXO6"/>
    <property type="match status" value="1"/>
</dbReference>
<proteinExistence type="predicted"/>
<dbReference type="PRINTS" id="PR00053">
    <property type="entry name" value="FORKHEAD"/>
</dbReference>
<feature type="domain" description="Fork-head" evidence="9">
    <location>
        <begin position="112"/>
        <end position="206"/>
    </location>
</feature>
<accession>A0A667XUI3</accession>
<organism evidence="10 11">
    <name type="scientific">Myripristis murdjan</name>
    <name type="common">pinecone soldierfish</name>
    <dbReference type="NCBI Taxonomy" id="586833"/>
    <lineage>
        <taxon>Eukaryota</taxon>
        <taxon>Metazoa</taxon>
        <taxon>Chordata</taxon>
        <taxon>Craniata</taxon>
        <taxon>Vertebrata</taxon>
        <taxon>Euteleostomi</taxon>
        <taxon>Actinopterygii</taxon>
        <taxon>Neopterygii</taxon>
        <taxon>Teleostei</taxon>
        <taxon>Neoteleostei</taxon>
        <taxon>Acanthomorphata</taxon>
        <taxon>Holocentriformes</taxon>
        <taxon>Holocentridae</taxon>
        <taxon>Myripristis</taxon>
    </lineage>
</organism>
<sequence>MADDELEAHQVDIDSDFEPQSRPRSCTWPMPCPEDFPGGHEVSGGLPLANIKVEPEDIPACRAGLVGGTPGELKHPAGAPAPTGATHPCLAGAALDVTGQLRKAKSSRRNAWGNQSYADLITRAIESTPEKRLTLSQIYDWMVRYVPYFKDKGDSNSSAGWKNSIRHNLSLHTRFIRVQNEGTGKSSWWMLNPEGGKMGKAPRRRAVSMDNSTKYLKSKGRIRGKRVGRPVIGAGSAVVGLQGSPDRSSPPRKVLPGAGGPSGTEAEFDAWTDLHSRASSSASTLSGRLSPILAEGELEEPEEGGLSCSTSPHLYPSPSSARSPSMGAGNHCPPLEQLPQLANLTGAIRHDAGAGPPPWSQLSSYGSQLQPYNHKTPYLYSPPSHAHLPASTTLPPNPAGMLGMPQDSCHLATAPHPRHNHYPGPQHQGMADGPYHHSQGMGGGSGGGSYHGYHQPHPHDRLPADLDIDMFHGSLDCDVESILLHDIMDSGEEMDFNFDCSLAQGVGIGMGMGMGVGVGVGMGMGMGMGGLAGPQQAHNNQSWVPG</sequence>
<dbReference type="InterPro" id="IPR001766">
    <property type="entry name" value="Fork_head_dom"/>
</dbReference>
<keyword evidence="3" id="KW-0805">Transcription regulation</keyword>
<evidence type="ECO:0000256" key="3">
    <source>
        <dbReference type="ARBA" id="ARBA00023015"/>
    </source>
</evidence>
<dbReference type="GeneTree" id="ENSGT00940000165224"/>
<dbReference type="InterPro" id="IPR036390">
    <property type="entry name" value="WH_DNA-bd_sf"/>
</dbReference>
<dbReference type="GO" id="GO:0005737">
    <property type="term" value="C:cytoplasm"/>
    <property type="evidence" value="ECO:0007669"/>
    <property type="project" value="UniProtKB-SubCell"/>
</dbReference>
<feature type="compositionally biased region" description="Polar residues" evidence="8">
    <location>
        <begin position="307"/>
        <end position="323"/>
    </location>
</feature>
<name>A0A667XUI3_9TELE</name>
<evidence type="ECO:0000259" key="9">
    <source>
        <dbReference type="PROSITE" id="PS50039"/>
    </source>
</evidence>
<dbReference type="PANTHER" id="PTHR45767:SF5">
    <property type="entry name" value="FORKHEAD BOX PROTEIN O6"/>
    <property type="match status" value="1"/>
</dbReference>
<dbReference type="PROSITE" id="PS50039">
    <property type="entry name" value="FORK_HEAD_3"/>
    <property type="match status" value="1"/>
</dbReference>
<dbReference type="Pfam" id="PF00250">
    <property type="entry name" value="Forkhead"/>
    <property type="match status" value="1"/>
</dbReference>
<keyword evidence="11" id="KW-1185">Reference proteome</keyword>
<dbReference type="Proteomes" id="UP000472263">
    <property type="component" value="Chromosome 16"/>
</dbReference>
<dbReference type="InterPro" id="IPR030456">
    <property type="entry name" value="TF_fork_head_CS_2"/>
</dbReference>
<comment type="subcellular location">
    <subcellularLocation>
        <location evidence="1">Cytoplasm</location>
    </subcellularLocation>
    <subcellularLocation>
        <location evidence="7">Nucleus</location>
    </subcellularLocation>
</comment>
<dbReference type="GO" id="GO:0005634">
    <property type="term" value="C:nucleus"/>
    <property type="evidence" value="ECO:0007669"/>
    <property type="project" value="UniProtKB-SubCell"/>
</dbReference>
<evidence type="ECO:0000313" key="11">
    <source>
        <dbReference type="Proteomes" id="UP000472263"/>
    </source>
</evidence>
<reference evidence="10" key="3">
    <citation type="submission" date="2025-09" db="UniProtKB">
        <authorList>
            <consortium name="Ensembl"/>
        </authorList>
    </citation>
    <scope>IDENTIFICATION</scope>
</reference>
<evidence type="ECO:0000256" key="5">
    <source>
        <dbReference type="ARBA" id="ARBA00023163"/>
    </source>
</evidence>
<dbReference type="SMART" id="SM00339">
    <property type="entry name" value="FH"/>
    <property type="match status" value="1"/>
</dbReference>
<keyword evidence="6 7" id="KW-0539">Nucleus</keyword>
<dbReference type="InterPro" id="IPR032067">
    <property type="entry name" value="FOXO-TAD"/>
</dbReference>
<dbReference type="SUPFAM" id="SSF46785">
    <property type="entry name" value="Winged helix' DNA-binding domain"/>
    <property type="match status" value="1"/>
</dbReference>
<feature type="region of interest" description="Disordered" evidence="8">
    <location>
        <begin position="1"/>
        <end position="24"/>
    </location>
</feature>
<dbReference type="GO" id="GO:0000978">
    <property type="term" value="F:RNA polymerase II cis-regulatory region sequence-specific DNA binding"/>
    <property type="evidence" value="ECO:0007669"/>
    <property type="project" value="TreeGrafter"/>
</dbReference>
<feature type="compositionally biased region" description="Gly residues" evidence="8">
    <location>
        <begin position="440"/>
        <end position="450"/>
    </location>
</feature>
<dbReference type="PROSITE" id="PS00658">
    <property type="entry name" value="FORK_HEAD_2"/>
    <property type="match status" value="1"/>
</dbReference>
<feature type="region of interest" description="Disordered" evidence="8">
    <location>
        <begin position="237"/>
        <end position="266"/>
    </location>
</feature>
<dbReference type="AlphaFoldDB" id="A0A667XUI3"/>